<evidence type="ECO:0000313" key="7">
    <source>
        <dbReference type="EMBL" id="MCI4675567.1"/>
    </source>
</evidence>
<sequence length="990" mass="105798">MDLNLSAVTRPVERLMATAQNGFEVLRWGGLETGVVPSPFQIVESKPMYKLRRYFPPDNRPGQPPAGPPVLMVHPMMMSANMWDVTQEDGAVGILHAAGIDPWVIDFGSPDEVEGGMERTLTDHIVALDEAIDTIKETTGHDVHLAGYSQGGMFCYQTAAYRRSKDIASIVAFGAPVDTLAALPMGIPANFVAVAADFMADHVFNRVDITGWMARTGFQMLDPLKTAKARVDFMRQLHDRDALLPREQQRRFLDSEGWIAWSGPAVSELLKQFIAHNRMMTGGFAINGQLVTLSDITCPVLAFVGEVDDIGQPASVRGIKRAAPSADVYEVTIRAGHFGLVVGSKAATTTWPTVADWVLWLSGQDPRPANISPMEDSAAEPEDSGVALSSRIIHGVAEASGLAVSLVRGAADAVVNANKSMRLLAIETARTLPRLVRLGQINDHTRISLARIIDEQADGAPNGEFLIFDGRVHTYEGVNCRINNVVRGLIRVGVRQGVRVGVLMDTRPSALVAIAALSRLGAVAVLMPPDADLDEAVRLGGVTEVITDPGNLEAARKLPVQILVLGGGESRDLNLPADSGVIDMEKIDPDTVALPGWYRPNPGLARDLAFVAFSTIGGELVPKQITNYRWALSAFGTASAAALGRSDTVYCLTPLHHQSGLLVSLGGAVVGGARIALSRGLQPDRFAAEIRRYGVTVVSYTWAMLRELIEDPAFTPHRNHPVRLFIGSGMPTGLWQRVVDAFTPANIVEFFATTDGQTVLANVAGAKVGSKGRPLPGGGEVELAAYDPDDDLILEDDRGFVQVAQANQAGLLLARPRGPIDPTASVKRGVFAPGDTWISTEYVFRRDADGDFWLLGNRNTLIRAPRGVVFPEPITEAMGRIAAVDLAATYGVEGPGGTVAVTAITLRPGLSVTVADLSEAVAAMPFGLGPDVIHVVPSLPLSATYRPTVSALRAAGVPKPSRNSWYFDADTGKYTRLTAAARAALVGSQS</sequence>
<dbReference type="PANTHER" id="PTHR43107">
    <property type="entry name" value="LONG-CHAIN FATTY ACID TRANSPORT PROTEIN"/>
    <property type="match status" value="1"/>
</dbReference>
<dbReference type="Pfam" id="PF00501">
    <property type="entry name" value="AMP-binding"/>
    <property type="match status" value="1"/>
</dbReference>
<keyword evidence="3" id="KW-0547">Nucleotide-binding</keyword>
<evidence type="ECO:0000259" key="5">
    <source>
        <dbReference type="Pfam" id="PF00501"/>
    </source>
</evidence>
<dbReference type="PANTHER" id="PTHR43107:SF15">
    <property type="entry name" value="FATTY ACID TRANSPORT PROTEIN 3, ISOFORM A"/>
    <property type="match status" value="1"/>
</dbReference>
<keyword evidence="2" id="KW-0436">Ligase</keyword>
<dbReference type="InterPro" id="IPR029058">
    <property type="entry name" value="AB_hydrolase_fold"/>
</dbReference>
<dbReference type="InterPro" id="IPR000073">
    <property type="entry name" value="AB_hydrolase_1"/>
</dbReference>
<dbReference type="SUPFAM" id="SSF53474">
    <property type="entry name" value="alpha/beta-Hydrolases"/>
    <property type="match status" value="1"/>
</dbReference>
<evidence type="ECO:0000256" key="4">
    <source>
        <dbReference type="ARBA" id="ARBA00022840"/>
    </source>
</evidence>
<organism evidence="7 8">
    <name type="scientific">Candidatus Mycolicibacterium alkanivorans</name>
    <dbReference type="NCBI Taxonomy" id="2954114"/>
    <lineage>
        <taxon>Bacteria</taxon>
        <taxon>Bacillati</taxon>
        <taxon>Actinomycetota</taxon>
        <taxon>Actinomycetes</taxon>
        <taxon>Mycobacteriales</taxon>
        <taxon>Mycobacteriaceae</taxon>
        <taxon>Mycolicibacterium</taxon>
    </lineage>
</organism>
<feature type="domain" description="AMP-dependent synthetase/ligase" evidence="5">
    <location>
        <begin position="454"/>
        <end position="784"/>
    </location>
</feature>
<evidence type="ECO:0000259" key="6">
    <source>
        <dbReference type="Pfam" id="PF00561"/>
    </source>
</evidence>
<dbReference type="SUPFAM" id="SSF56801">
    <property type="entry name" value="Acetyl-CoA synthetase-like"/>
    <property type="match status" value="1"/>
</dbReference>
<evidence type="ECO:0000256" key="3">
    <source>
        <dbReference type="ARBA" id="ARBA00022741"/>
    </source>
</evidence>
<accession>A0ABS9YWE2</accession>
<keyword evidence="8" id="KW-1185">Reference proteome</keyword>
<evidence type="ECO:0000256" key="2">
    <source>
        <dbReference type="ARBA" id="ARBA00022598"/>
    </source>
</evidence>
<dbReference type="InterPro" id="IPR042099">
    <property type="entry name" value="ANL_N_sf"/>
</dbReference>
<dbReference type="Proteomes" id="UP001139068">
    <property type="component" value="Unassembled WGS sequence"/>
</dbReference>
<dbReference type="NCBIfam" id="NF005898">
    <property type="entry name" value="PRK07868.1"/>
    <property type="match status" value="1"/>
</dbReference>
<comment type="similarity">
    <text evidence="1">Belongs to the ATP-dependent AMP-binding enzyme family.</text>
</comment>
<dbReference type="Pfam" id="PF00561">
    <property type="entry name" value="Abhydrolase_1"/>
    <property type="match status" value="1"/>
</dbReference>
<name>A0ABS9YWE2_9MYCO</name>
<dbReference type="InterPro" id="IPR000873">
    <property type="entry name" value="AMP-dep_synth/lig_dom"/>
</dbReference>
<reference evidence="7" key="1">
    <citation type="journal article" date="2022" name="ISME J.">
        <title>Identification of active gaseous-alkane degraders at natural gas seeps.</title>
        <authorList>
            <person name="Farhan Ul Haque M."/>
            <person name="Hernandez M."/>
            <person name="Crombie A.T."/>
            <person name="Murrell J.C."/>
        </authorList>
    </citation>
    <scope>NUCLEOTIDE SEQUENCE</scope>
    <source>
        <strain evidence="7">ANDR5</strain>
    </source>
</reference>
<comment type="caution">
    <text evidence="7">The sequence shown here is derived from an EMBL/GenBank/DDBJ whole genome shotgun (WGS) entry which is preliminary data.</text>
</comment>
<gene>
    <name evidence="7" type="ORF">K9U37_12000</name>
</gene>
<dbReference type="Gene3D" id="3.40.50.12780">
    <property type="entry name" value="N-terminal domain of ligase-like"/>
    <property type="match status" value="1"/>
</dbReference>
<evidence type="ECO:0000256" key="1">
    <source>
        <dbReference type="ARBA" id="ARBA00006432"/>
    </source>
</evidence>
<feature type="domain" description="AB hydrolase-1" evidence="6">
    <location>
        <begin position="115"/>
        <end position="342"/>
    </location>
</feature>
<dbReference type="EMBL" id="JAIVFL010000001">
    <property type="protein sequence ID" value="MCI4675567.1"/>
    <property type="molecule type" value="Genomic_DNA"/>
</dbReference>
<proteinExistence type="inferred from homology"/>
<evidence type="ECO:0000313" key="8">
    <source>
        <dbReference type="Proteomes" id="UP001139068"/>
    </source>
</evidence>
<dbReference type="Gene3D" id="3.40.50.1820">
    <property type="entry name" value="alpha/beta hydrolase"/>
    <property type="match status" value="1"/>
</dbReference>
<keyword evidence="4" id="KW-0067">ATP-binding</keyword>
<protein>
    <submittedName>
        <fullName evidence="7">Acyl-CoA synthetase</fullName>
    </submittedName>
</protein>